<keyword evidence="2" id="KW-0645">Protease</keyword>
<evidence type="ECO:0000256" key="1">
    <source>
        <dbReference type="ARBA" id="ARBA00006534"/>
    </source>
</evidence>
<accession>A0ABP9TY90</accession>
<name>A0ABP9TY90_9MICO</name>
<gene>
    <name evidence="5" type="ORF">KACC15558_12830</name>
</gene>
<comment type="caution">
    <text evidence="5">The sequence shown here is derived from an EMBL/GenBank/DDBJ whole genome shotgun (WGS) entry which is preliminary data.</text>
</comment>
<dbReference type="PANTHER" id="PTHR20842:SF0">
    <property type="entry name" value="ALPHA-ASPARTYL DIPEPTIDASE"/>
    <property type="match status" value="1"/>
</dbReference>
<protein>
    <submittedName>
        <fullName evidence="5">Type 1 glutamine amidotransferase-like domain-containing protein</fullName>
    </submittedName>
</protein>
<evidence type="ECO:0000256" key="3">
    <source>
        <dbReference type="ARBA" id="ARBA00022801"/>
    </source>
</evidence>
<reference evidence="5 6" key="1">
    <citation type="submission" date="2024-02" db="EMBL/GenBank/DDBJ databases">
        <title>Characterization of antibiotic resistant novel bacterial strains and their environmental applications.</title>
        <authorList>
            <person name="Manzoor S."/>
            <person name="Abbas S."/>
            <person name="Arshad M."/>
            <person name="Li W.J."/>
            <person name="Ahmed I."/>
        </authorList>
    </citation>
    <scope>NUCLEOTIDE SEQUENCE [LARGE SCALE GENOMIC DNA]</scope>
    <source>
        <strain evidence="5 6">KACC 15558</strain>
    </source>
</reference>
<dbReference type="InterPro" id="IPR029062">
    <property type="entry name" value="Class_I_gatase-like"/>
</dbReference>
<dbReference type="Proteomes" id="UP001498935">
    <property type="component" value="Unassembled WGS sequence"/>
</dbReference>
<dbReference type="EMBL" id="BAABNP010000004">
    <property type="protein sequence ID" value="GAA5340243.1"/>
    <property type="molecule type" value="Genomic_DNA"/>
</dbReference>
<keyword evidence="3" id="KW-0378">Hydrolase</keyword>
<dbReference type="Pfam" id="PF03575">
    <property type="entry name" value="Peptidase_S51"/>
    <property type="match status" value="1"/>
</dbReference>
<evidence type="ECO:0000256" key="4">
    <source>
        <dbReference type="ARBA" id="ARBA00022825"/>
    </source>
</evidence>
<evidence type="ECO:0000256" key="2">
    <source>
        <dbReference type="ARBA" id="ARBA00022670"/>
    </source>
</evidence>
<keyword evidence="6" id="KW-1185">Reference proteome</keyword>
<dbReference type="SUPFAM" id="SSF52317">
    <property type="entry name" value="Class I glutamine amidotransferase-like"/>
    <property type="match status" value="1"/>
</dbReference>
<dbReference type="CDD" id="cd03146">
    <property type="entry name" value="GAT1_Peptidase_E"/>
    <property type="match status" value="1"/>
</dbReference>
<proteinExistence type="inferred from homology"/>
<sequence length="245" mass="25388">MTGAIRGTIVALGGGGFSMSETGESAVDDWLLDLAGRRAAAAHPHRPAPPRVCFVPTASGDSRDYSERFESAFAGRAQTHVLSLFGQSPWAYADPSMLLSMDLVYVGGGSTVNLLALWRRHGVDRTMREAAAQGTVLAGISAGANCWFEGSSTDSFGPLAPLHDGLGFVPGSACPHFHSEEGRAESFRDWMRTGALPSPGLAIDDGAAAVIEDGTVTSVIAEAAGAHASLITGETETTLPTTSLT</sequence>
<keyword evidence="4" id="KW-0720">Serine protease</keyword>
<evidence type="ECO:0000313" key="6">
    <source>
        <dbReference type="Proteomes" id="UP001498935"/>
    </source>
</evidence>
<evidence type="ECO:0000313" key="5">
    <source>
        <dbReference type="EMBL" id="GAA5340243.1"/>
    </source>
</evidence>
<dbReference type="Gene3D" id="3.40.50.880">
    <property type="match status" value="1"/>
</dbReference>
<dbReference type="InterPro" id="IPR005320">
    <property type="entry name" value="Peptidase_S51"/>
</dbReference>
<comment type="similarity">
    <text evidence="1">Belongs to the peptidase S51 family.</text>
</comment>
<dbReference type="PANTHER" id="PTHR20842">
    <property type="entry name" value="PROTEASE S51 ALPHA-ASPARTYL DIPEPTIDASE"/>
    <property type="match status" value="1"/>
</dbReference>
<organism evidence="5 6">
    <name type="scientific">Brevibacterium ammoniilyticum</name>
    <dbReference type="NCBI Taxonomy" id="1046555"/>
    <lineage>
        <taxon>Bacteria</taxon>
        <taxon>Bacillati</taxon>
        <taxon>Actinomycetota</taxon>
        <taxon>Actinomycetes</taxon>
        <taxon>Micrococcales</taxon>
        <taxon>Brevibacteriaceae</taxon>
        <taxon>Brevibacterium</taxon>
    </lineage>
</organism>